<sequence length="211" mass="23822">MQRLSLFHWMIATLLIAPLLSSCSPRPRKTIENLGHACQSEECAAHRYIRYAEQAQKEGLRNVANLLEALAKSEHVQDGQIRHFLEIYGIQEPAMIPDTAYPVETTLENLQFSVNAKTYKGSTAYPIFTSTAADEHAYPVEELFRHMALIAQQHAKYCRKAMDILTREHDDINLVNSWSVCPQCGSVYITVSLDENCTVCGRSAATFILFQ</sequence>
<name>A0A9D1QDS4_9BACT</name>
<dbReference type="Proteomes" id="UP000823926">
    <property type="component" value="Unassembled WGS sequence"/>
</dbReference>
<dbReference type="EMBL" id="DXHL01000012">
    <property type="protein sequence ID" value="HIW10317.1"/>
    <property type="molecule type" value="Genomic_DNA"/>
</dbReference>
<evidence type="ECO:0000313" key="2">
    <source>
        <dbReference type="EMBL" id="HIW10317.1"/>
    </source>
</evidence>
<reference evidence="2" key="2">
    <citation type="submission" date="2021-04" db="EMBL/GenBank/DDBJ databases">
        <authorList>
            <person name="Gilroy R."/>
        </authorList>
    </citation>
    <scope>NUCLEOTIDE SEQUENCE</scope>
    <source>
        <strain evidence="2">ChiBcec15-1070</strain>
    </source>
</reference>
<feature type="domain" description="Ferritin-like diiron" evidence="1">
    <location>
        <begin position="24"/>
        <end position="169"/>
    </location>
</feature>
<dbReference type="InterPro" id="IPR052753">
    <property type="entry name" value="Rbr2/Nigerythrin"/>
</dbReference>
<dbReference type="PROSITE" id="PS50905">
    <property type="entry name" value="FERRITIN_LIKE"/>
    <property type="match status" value="1"/>
</dbReference>
<dbReference type="InterPro" id="IPR012347">
    <property type="entry name" value="Ferritin-like"/>
</dbReference>
<dbReference type="InterPro" id="IPR003251">
    <property type="entry name" value="Rr_diiron-bd_dom"/>
</dbReference>
<dbReference type="PANTHER" id="PTHR33746:SF4">
    <property type="entry name" value="RUBRERYTHRIN"/>
    <property type="match status" value="1"/>
</dbReference>
<dbReference type="Gene3D" id="1.20.1260.10">
    <property type="match status" value="1"/>
</dbReference>
<accession>A0A9D1QDS4</accession>
<dbReference type="GO" id="GO:0046872">
    <property type="term" value="F:metal ion binding"/>
    <property type="evidence" value="ECO:0007669"/>
    <property type="project" value="InterPro"/>
</dbReference>
<evidence type="ECO:0000259" key="1">
    <source>
        <dbReference type="PROSITE" id="PS50905"/>
    </source>
</evidence>
<dbReference type="AlphaFoldDB" id="A0A9D1QDS4"/>
<dbReference type="SUPFAM" id="SSF47240">
    <property type="entry name" value="Ferritin-like"/>
    <property type="match status" value="1"/>
</dbReference>
<comment type="caution">
    <text evidence="2">The sequence shown here is derived from an EMBL/GenBank/DDBJ whole genome shotgun (WGS) entry which is preliminary data.</text>
</comment>
<organism evidence="2 3">
    <name type="scientific">Candidatus Rikenella faecigallinarum</name>
    <dbReference type="NCBI Taxonomy" id="2838745"/>
    <lineage>
        <taxon>Bacteria</taxon>
        <taxon>Pseudomonadati</taxon>
        <taxon>Bacteroidota</taxon>
        <taxon>Bacteroidia</taxon>
        <taxon>Bacteroidales</taxon>
        <taxon>Rikenellaceae</taxon>
        <taxon>Rikenella</taxon>
    </lineage>
</organism>
<dbReference type="GO" id="GO:0016491">
    <property type="term" value="F:oxidoreductase activity"/>
    <property type="evidence" value="ECO:0007669"/>
    <property type="project" value="InterPro"/>
</dbReference>
<dbReference type="InterPro" id="IPR009078">
    <property type="entry name" value="Ferritin-like_SF"/>
</dbReference>
<proteinExistence type="predicted"/>
<reference evidence="2" key="1">
    <citation type="journal article" date="2021" name="PeerJ">
        <title>Extensive microbial diversity within the chicken gut microbiome revealed by metagenomics and culture.</title>
        <authorList>
            <person name="Gilroy R."/>
            <person name="Ravi A."/>
            <person name="Getino M."/>
            <person name="Pursley I."/>
            <person name="Horton D.L."/>
            <person name="Alikhan N.F."/>
            <person name="Baker D."/>
            <person name="Gharbi K."/>
            <person name="Hall N."/>
            <person name="Watson M."/>
            <person name="Adriaenssens E.M."/>
            <person name="Foster-Nyarko E."/>
            <person name="Jarju S."/>
            <person name="Secka A."/>
            <person name="Antonio M."/>
            <person name="Oren A."/>
            <person name="Chaudhuri R.R."/>
            <person name="La Ragione R."/>
            <person name="Hildebrand F."/>
            <person name="Pallen M.J."/>
        </authorList>
    </citation>
    <scope>NUCLEOTIDE SEQUENCE</scope>
    <source>
        <strain evidence="2">ChiBcec15-1070</strain>
    </source>
</reference>
<dbReference type="InterPro" id="IPR009040">
    <property type="entry name" value="Ferritin-like_diiron"/>
</dbReference>
<dbReference type="Pfam" id="PF02915">
    <property type="entry name" value="Rubrerythrin"/>
    <property type="match status" value="1"/>
</dbReference>
<protein>
    <recommendedName>
        <fullName evidence="1">Ferritin-like diiron domain-containing protein</fullName>
    </recommendedName>
</protein>
<gene>
    <name evidence="2" type="ORF">H9888_02335</name>
</gene>
<dbReference type="PANTHER" id="PTHR33746">
    <property type="entry name" value="RUBRERYTHRIN"/>
    <property type="match status" value="1"/>
</dbReference>
<dbReference type="CDD" id="cd00350">
    <property type="entry name" value="rubredoxin_like"/>
    <property type="match status" value="1"/>
</dbReference>
<dbReference type="PROSITE" id="PS51257">
    <property type="entry name" value="PROKAR_LIPOPROTEIN"/>
    <property type="match status" value="1"/>
</dbReference>
<evidence type="ECO:0000313" key="3">
    <source>
        <dbReference type="Proteomes" id="UP000823926"/>
    </source>
</evidence>